<dbReference type="PANTHER" id="PTHR12425">
    <property type="entry name" value="SYNEMBRYN"/>
    <property type="match status" value="1"/>
</dbReference>
<sequence>MISKINAAIKQNDFQQVKILVEAIIEEHKDTFVFDALHANETFKELWEVMFLCLTADTNKYIYKQCLMCIRLLSRDKTHLNDILTENHVNILLECANLVEDSLCILITAENTDVIVEGLKCLCNIVYNCKTAQEVCCSNKTVDCIILRLRTYFEQNIPYVIKYFDIKLLFLLTALNKEIRLKITEELHGVTYLMEVLDNILRDTIDDAWKNNSSTFQEENVLLSCEILKTLFNLTVIPNNESSEEDDYSIWIRLISILRDLLVTSTFVPIFQDNIVCNVVNLLTNVPPTCLDQLFVKNHWCDDIDALKVIIDFLDSRLSNTENPVYENISPALMVLLKGSRSIAKFRCEVRQHILPPLKDVINRPEQGNTLRNKLCRLLTTPNVSLRDLVAELLFVLCKENVGRMIKYTGFGNAAGLFANRGLLCKTSNPDYSSNSEDSDTEEYLTYKDQINPVLGCYEPPKPNPFECMSVEQQEHEVMQLVSKMDKLTREGVIQPCKIGDDGRPKPIEHVLQLQEELMSHFNNIKNKDNPDDGSD</sequence>
<accession>A0A5E4N111</accession>
<dbReference type="InterPro" id="IPR008376">
    <property type="entry name" value="Chaperone_Ric-8_A/B"/>
</dbReference>
<dbReference type="OrthoDB" id="5585685at2759"/>
<dbReference type="InterPro" id="IPR011989">
    <property type="entry name" value="ARM-like"/>
</dbReference>
<dbReference type="SUPFAM" id="SSF48371">
    <property type="entry name" value="ARM repeat"/>
    <property type="match status" value="1"/>
</dbReference>
<comment type="subcellular location">
    <subcellularLocation>
        <location evidence="1">Cytoplasm</location>
        <location evidence="1">Cell cortex</location>
    </subcellularLocation>
</comment>
<keyword evidence="4" id="KW-0344">Guanine-nucleotide releasing factor</keyword>
<evidence type="ECO:0000256" key="4">
    <source>
        <dbReference type="ARBA" id="ARBA00022658"/>
    </source>
</evidence>
<evidence type="ECO:0000313" key="7">
    <source>
        <dbReference type="Proteomes" id="UP000325440"/>
    </source>
</evidence>
<dbReference type="GO" id="GO:0001965">
    <property type="term" value="F:G-protein alpha-subunit binding"/>
    <property type="evidence" value="ECO:0007669"/>
    <property type="project" value="TreeGrafter"/>
</dbReference>
<dbReference type="Proteomes" id="UP000325440">
    <property type="component" value="Unassembled WGS sequence"/>
</dbReference>
<evidence type="ECO:0000256" key="3">
    <source>
        <dbReference type="ARBA" id="ARBA00022490"/>
    </source>
</evidence>
<keyword evidence="7" id="KW-1185">Reference proteome</keyword>
<protein>
    <submittedName>
        <fullName evidence="6">Synembryn,Armadillo-type fold,Guanine nucleotide exchange factor, Ric8,Armadillo-like helical</fullName>
    </submittedName>
</protein>
<dbReference type="InterPro" id="IPR016024">
    <property type="entry name" value="ARM-type_fold"/>
</dbReference>
<evidence type="ECO:0000313" key="6">
    <source>
        <dbReference type="EMBL" id="VVC38358.1"/>
    </source>
</evidence>
<keyword evidence="3" id="KW-0963">Cytoplasm</keyword>
<gene>
    <name evidence="6" type="ORF">CINCED_3A022140</name>
</gene>
<dbReference type="GO" id="GO:0007186">
    <property type="term" value="P:G protein-coupled receptor signaling pathway"/>
    <property type="evidence" value="ECO:0007669"/>
    <property type="project" value="TreeGrafter"/>
</dbReference>
<dbReference type="InterPro" id="IPR019318">
    <property type="entry name" value="Gua_nucleotide_exch_fac_Ric8"/>
</dbReference>
<dbReference type="Pfam" id="PF10165">
    <property type="entry name" value="Ric8"/>
    <property type="match status" value="1"/>
</dbReference>
<dbReference type="PRINTS" id="PR01802">
    <property type="entry name" value="SYNEMBRYN"/>
</dbReference>
<comment type="similarity">
    <text evidence="2">Belongs to the synembryn family.</text>
</comment>
<evidence type="ECO:0000256" key="1">
    <source>
        <dbReference type="ARBA" id="ARBA00004544"/>
    </source>
</evidence>
<reference evidence="6 7" key="1">
    <citation type="submission" date="2019-08" db="EMBL/GenBank/DDBJ databases">
        <authorList>
            <person name="Alioto T."/>
            <person name="Alioto T."/>
            <person name="Gomez Garrido J."/>
        </authorList>
    </citation>
    <scope>NUCLEOTIDE SEQUENCE [LARGE SCALE GENOMIC DNA]</scope>
</reference>
<organism evidence="6 7">
    <name type="scientific">Cinara cedri</name>
    <dbReference type="NCBI Taxonomy" id="506608"/>
    <lineage>
        <taxon>Eukaryota</taxon>
        <taxon>Metazoa</taxon>
        <taxon>Ecdysozoa</taxon>
        <taxon>Arthropoda</taxon>
        <taxon>Hexapoda</taxon>
        <taxon>Insecta</taxon>
        <taxon>Pterygota</taxon>
        <taxon>Neoptera</taxon>
        <taxon>Paraneoptera</taxon>
        <taxon>Hemiptera</taxon>
        <taxon>Sternorrhyncha</taxon>
        <taxon>Aphidomorpha</taxon>
        <taxon>Aphidoidea</taxon>
        <taxon>Aphididae</taxon>
        <taxon>Lachninae</taxon>
        <taxon>Cinara</taxon>
    </lineage>
</organism>
<dbReference type="AlphaFoldDB" id="A0A5E4N111"/>
<evidence type="ECO:0000256" key="2">
    <source>
        <dbReference type="ARBA" id="ARBA00009049"/>
    </source>
</evidence>
<dbReference type="GO" id="GO:0005938">
    <property type="term" value="C:cell cortex"/>
    <property type="evidence" value="ECO:0007669"/>
    <property type="project" value="UniProtKB-SubCell"/>
</dbReference>
<proteinExistence type="inferred from homology"/>
<evidence type="ECO:0000256" key="5">
    <source>
        <dbReference type="ARBA" id="ARBA00023186"/>
    </source>
</evidence>
<keyword evidence="5" id="KW-0143">Chaperone</keyword>
<name>A0A5E4N111_9HEMI</name>
<dbReference type="Gene3D" id="1.25.10.10">
    <property type="entry name" value="Leucine-rich Repeat Variant"/>
    <property type="match status" value="1"/>
</dbReference>
<dbReference type="GO" id="GO:0005085">
    <property type="term" value="F:guanyl-nucleotide exchange factor activity"/>
    <property type="evidence" value="ECO:0007669"/>
    <property type="project" value="UniProtKB-KW"/>
</dbReference>
<dbReference type="EMBL" id="CABPRJ010001470">
    <property type="protein sequence ID" value="VVC38358.1"/>
    <property type="molecule type" value="Genomic_DNA"/>
</dbReference>
<dbReference type="PANTHER" id="PTHR12425:SF5">
    <property type="entry name" value="SYNEMBRYN"/>
    <property type="match status" value="1"/>
</dbReference>